<feature type="region of interest" description="Disordered" evidence="1">
    <location>
        <begin position="1"/>
        <end position="27"/>
    </location>
</feature>
<evidence type="ECO:0000313" key="2">
    <source>
        <dbReference type="EMBL" id="KAJ8783208.1"/>
    </source>
</evidence>
<proteinExistence type="predicted"/>
<evidence type="ECO:0000256" key="1">
    <source>
        <dbReference type="SAM" id="MobiDB-lite"/>
    </source>
</evidence>
<gene>
    <name evidence="2" type="ORF">J1605_009816</name>
</gene>
<comment type="caution">
    <text evidence="2">The sequence shown here is derived from an EMBL/GenBank/DDBJ whole genome shotgun (WGS) entry which is preliminary data.</text>
</comment>
<keyword evidence="3" id="KW-1185">Reference proteome</keyword>
<feature type="compositionally biased region" description="Basic residues" evidence="1">
    <location>
        <begin position="69"/>
        <end position="78"/>
    </location>
</feature>
<dbReference type="AlphaFoldDB" id="A0AB34GVC5"/>
<feature type="region of interest" description="Disordered" evidence="1">
    <location>
        <begin position="69"/>
        <end position="143"/>
    </location>
</feature>
<name>A0AB34GVC5_ESCRO</name>
<dbReference type="Proteomes" id="UP001159641">
    <property type="component" value="Unassembled WGS sequence"/>
</dbReference>
<evidence type="ECO:0000313" key="3">
    <source>
        <dbReference type="Proteomes" id="UP001159641"/>
    </source>
</evidence>
<sequence length="184" mass="19496">MAQTQLDLGVPRPDLSRELPGTATRNDPEVLGSSSFCLLFGFGRGLPDCGCREQIIYCDRAGRSLLPRCGHRRNRRQPQPRVVQPGATAARAPQRFPSSPRRGGRGRTSGAASQGLTGREPPPPWPPLTGAGRPTRLESCRQPSTMETGCTGRLARHGCFSPNCASQGAPGAHTGSGNEPAVGF</sequence>
<accession>A0AB34GVC5</accession>
<reference evidence="2 3" key="1">
    <citation type="submission" date="2022-11" db="EMBL/GenBank/DDBJ databases">
        <title>Whole genome sequence of Eschrichtius robustus ER-17-0199.</title>
        <authorList>
            <person name="Bruniche-Olsen A."/>
            <person name="Black A.N."/>
            <person name="Fields C.J."/>
            <person name="Walden K."/>
            <person name="Dewoody J.A."/>
        </authorList>
    </citation>
    <scope>NUCLEOTIDE SEQUENCE [LARGE SCALE GENOMIC DNA]</scope>
    <source>
        <strain evidence="2">ER-17-0199</strain>
        <tissue evidence="2">Blubber</tissue>
    </source>
</reference>
<dbReference type="EMBL" id="JAIQCJ010002089">
    <property type="protein sequence ID" value="KAJ8783208.1"/>
    <property type="molecule type" value="Genomic_DNA"/>
</dbReference>
<organism evidence="2 3">
    <name type="scientific">Eschrichtius robustus</name>
    <name type="common">California gray whale</name>
    <name type="synonym">Eschrichtius gibbosus</name>
    <dbReference type="NCBI Taxonomy" id="9764"/>
    <lineage>
        <taxon>Eukaryota</taxon>
        <taxon>Metazoa</taxon>
        <taxon>Chordata</taxon>
        <taxon>Craniata</taxon>
        <taxon>Vertebrata</taxon>
        <taxon>Euteleostomi</taxon>
        <taxon>Mammalia</taxon>
        <taxon>Eutheria</taxon>
        <taxon>Laurasiatheria</taxon>
        <taxon>Artiodactyla</taxon>
        <taxon>Whippomorpha</taxon>
        <taxon>Cetacea</taxon>
        <taxon>Mysticeti</taxon>
        <taxon>Eschrichtiidae</taxon>
        <taxon>Eschrichtius</taxon>
    </lineage>
</organism>
<protein>
    <submittedName>
        <fullName evidence="2">Uncharacterized protein</fullName>
    </submittedName>
</protein>